<dbReference type="InterPro" id="IPR027417">
    <property type="entry name" value="P-loop_NTPase"/>
</dbReference>
<dbReference type="InterPro" id="IPR017911">
    <property type="entry name" value="MacB-like_ATP-bd"/>
</dbReference>
<dbReference type="FunFam" id="3.40.50.300:FF:000032">
    <property type="entry name" value="Export ABC transporter ATP-binding protein"/>
    <property type="match status" value="1"/>
</dbReference>
<keyword evidence="14" id="KW-1185">Reference proteome</keyword>
<dbReference type="KEGG" id="cbac:JI75_06860"/>
<reference evidence="14" key="1">
    <citation type="submission" date="2014-08" db="EMBL/GenBank/DDBJ databases">
        <title>Coriobacteriaceae sp. complete genome.</title>
        <authorList>
            <person name="Looft T."/>
            <person name="Bayles D.O."/>
            <person name="Stanton T.B."/>
        </authorList>
    </citation>
    <scope>NUCLEOTIDE SEQUENCE [LARGE SCALE GENOMIC DNA]</scope>
    <source>
        <strain evidence="14">68-1-3</strain>
    </source>
</reference>
<evidence type="ECO:0000256" key="10">
    <source>
        <dbReference type="SAM" id="MobiDB-lite"/>
    </source>
</evidence>
<keyword evidence="6" id="KW-0067">ATP-binding</keyword>
<feature type="compositionally biased region" description="Low complexity" evidence="10">
    <location>
        <begin position="330"/>
        <end position="349"/>
    </location>
</feature>
<evidence type="ECO:0000313" key="13">
    <source>
        <dbReference type="EMBL" id="AJC12420.1"/>
    </source>
</evidence>
<dbReference type="RefSeq" id="WP_039689714.1">
    <property type="nucleotide sequence ID" value="NZ_CP009302.1"/>
</dbReference>
<dbReference type="InterPro" id="IPR017871">
    <property type="entry name" value="ABC_transporter-like_CS"/>
</dbReference>
<evidence type="ECO:0000256" key="5">
    <source>
        <dbReference type="ARBA" id="ARBA00022741"/>
    </source>
</evidence>
<dbReference type="InterPro" id="IPR003838">
    <property type="entry name" value="ABC3_permease_C"/>
</dbReference>
<accession>A0A0A8B4S9</accession>
<dbReference type="SMART" id="SM00382">
    <property type="entry name" value="AAA"/>
    <property type="match status" value="1"/>
</dbReference>
<feature type="transmembrane region" description="Helical" evidence="11">
    <location>
        <begin position="1077"/>
        <end position="1098"/>
    </location>
</feature>
<protein>
    <recommendedName>
        <fullName evidence="12">ABC transporter domain-containing protein</fullName>
    </recommendedName>
</protein>
<organism evidence="13 14">
    <name type="scientific">Berryella intestinalis</name>
    <dbReference type="NCBI Taxonomy" id="1531429"/>
    <lineage>
        <taxon>Bacteria</taxon>
        <taxon>Bacillati</taxon>
        <taxon>Actinomycetota</taxon>
        <taxon>Coriobacteriia</taxon>
        <taxon>Eggerthellales</taxon>
        <taxon>Eggerthellaceae</taxon>
        <taxon>Berryella</taxon>
    </lineage>
</organism>
<dbReference type="InterPro" id="IPR003593">
    <property type="entry name" value="AAA+_ATPase"/>
</dbReference>
<dbReference type="STRING" id="1531429.JI75_06860"/>
<dbReference type="Gene3D" id="3.40.50.300">
    <property type="entry name" value="P-loop containing nucleotide triphosphate hydrolases"/>
    <property type="match status" value="1"/>
</dbReference>
<evidence type="ECO:0000256" key="8">
    <source>
        <dbReference type="ARBA" id="ARBA00023136"/>
    </source>
</evidence>
<evidence type="ECO:0000313" key="14">
    <source>
        <dbReference type="Proteomes" id="UP000031121"/>
    </source>
</evidence>
<dbReference type="Gene3D" id="2.160.20.80">
    <property type="entry name" value="E3 ubiquitin-protein ligase SopA"/>
    <property type="match status" value="1"/>
</dbReference>
<dbReference type="CDD" id="cd03255">
    <property type="entry name" value="ABC_MJ0796_LolCDE_FtsE"/>
    <property type="match status" value="1"/>
</dbReference>
<dbReference type="GO" id="GO:0005886">
    <property type="term" value="C:plasma membrane"/>
    <property type="evidence" value="ECO:0007669"/>
    <property type="project" value="UniProtKB-SubCell"/>
</dbReference>
<proteinExistence type="inferred from homology"/>
<dbReference type="GO" id="GO:0005524">
    <property type="term" value="F:ATP binding"/>
    <property type="evidence" value="ECO:0007669"/>
    <property type="project" value="UniProtKB-KW"/>
</dbReference>
<keyword evidence="7 11" id="KW-1133">Transmembrane helix</keyword>
<dbReference type="Pfam" id="PF02687">
    <property type="entry name" value="FtsX"/>
    <property type="match status" value="1"/>
</dbReference>
<evidence type="ECO:0000256" key="2">
    <source>
        <dbReference type="ARBA" id="ARBA00022448"/>
    </source>
</evidence>
<keyword evidence="5" id="KW-0547">Nucleotide-binding</keyword>
<dbReference type="GO" id="GO:0022857">
    <property type="term" value="F:transmembrane transporter activity"/>
    <property type="evidence" value="ECO:0007669"/>
    <property type="project" value="UniProtKB-ARBA"/>
</dbReference>
<dbReference type="SUPFAM" id="SSF141571">
    <property type="entry name" value="Pentapeptide repeat-like"/>
    <property type="match status" value="1"/>
</dbReference>
<keyword evidence="2" id="KW-0813">Transport</keyword>
<dbReference type="PANTHER" id="PTHR42798:SF6">
    <property type="entry name" value="CELL DIVISION ATP-BINDING PROTEIN FTSE"/>
    <property type="match status" value="1"/>
</dbReference>
<gene>
    <name evidence="13" type="ORF">JI75_06860</name>
</gene>
<name>A0A0A8B4S9_9ACTN</name>
<reference evidence="13 14" key="2">
    <citation type="journal article" date="2015" name="Genome Announc.">
        <title>Complete Genome Sequence of Coriobacteriaceae Strain 68-1-3, a Novel Mucus-Degrading Isolate from the Swine Intestinal Tract.</title>
        <authorList>
            <person name="Looft T."/>
            <person name="Bayles D.O."/>
            <person name="Alt D.P."/>
            <person name="Stanton T.B."/>
        </authorList>
    </citation>
    <scope>NUCLEOTIDE SEQUENCE [LARGE SCALE GENOMIC DNA]</scope>
    <source>
        <strain evidence="13 14">68-1-3</strain>
    </source>
</reference>
<evidence type="ECO:0000256" key="6">
    <source>
        <dbReference type="ARBA" id="ARBA00022840"/>
    </source>
</evidence>
<keyword evidence="8 11" id="KW-0472">Membrane</keyword>
<feature type="region of interest" description="Disordered" evidence="10">
    <location>
        <begin position="319"/>
        <end position="363"/>
    </location>
</feature>
<dbReference type="Proteomes" id="UP000031121">
    <property type="component" value="Chromosome"/>
</dbReference>
<dbReference type="AlphaFoldDB" id="A0A0A8B4S9"/>
<evidence type="ECO:0000259" key="12">
    <source>
        <dbReference type="PROSITE" id="PS50893"/>
    </source>
</evidence>
<dbReference type="EMBL" id="CP009302">
    <property type="protein sequence ID" value="AJC12420.1"/>
    <property type="molecule type" value="Genomic_DNA"/>
</dbReference>
<dbReference type="PROSITE" id="PS50893">
    <property type="entry name" value="ABC_TRANSPORTER_2"/>
    <property type="match status" value="1"/>
</dbReference>
<dbReference type="OrthoDB" id="2079174at2"/>
<feature type="transmembrane region" description="Helical" evidence="11">
    <location>
        <begin position="1110"/>
        <end position="1132"/>
    </location>
</feature>
<evidence type="ECO:0000256" key="9">
    <source>
        <dbReference type="ARBA" id="ARBA00038388"/>
    </source>
</evidence>
<feature type="transmembrane region" description="Helical" evidence="11">
    <location>
        <begin position="1016"/>
        <end position="1045"/>
    </location>
</feature>
<dbReference type="Pfam" id="PF00005">
    <property type="entry name" value="ABC_tran"/>
    <property type="match status" value="1"/>
</dbReference>
<evidence type="ECO:0000256" key="7">
    <source>
        <dbReference type="ARBA" id="ARBA00022989"/>
    </source>
</evidence>
<evidence type="ECO:0000256" key="4">
    <source>
        <dbReference type="ARBA" id="ARBA00022692"/>
    </source>
</evidence>
<sequence>MLQITNISKSYTTGSFTQKALDDVSISFRDNEFVAILGPSGSGKTTLLNILGGLDAYDSGDLIIEGISTKEYKDRDWDAYRNNRIGFVFQAYNLIPHQTVLANVELALTLSGVSKAERRKRAVEALERVGLKDHVNKKPSQLSGGQMQRVAIARALINDPEILLADEPTGALDSKTSVQIMDLLTEIARDRLVVMVTHNPELAEQYATRIVNLADGTIRSDSMPYRPTESEIAAAHGKKAVKTSMSFLTALSLSFNNLMTKKGRTIMTAFAGSIGIIGIAAILSLANGVNDYIADVEEQTLSEYPLTIAKTGMDLSAMLGAGSGSDDESSSSPVSLTGSGASASDAKAGSTDENASPSDGGDVKELGALNRMFSSVNTNDLASLKTFLDGNGGNVNEYVNLIEYDYGIKPLVFSGNTESGARQVNPDVTMTKLAGYDPSSPGASMGGLLSSSMTSYDAFAQLPSNPDLYEKNYNVLAGRWPSSYNELVLVVNSNEQVSDLLLYSMGLKDPEKLDEMAEAFGRGENVDTDQASGGFSFEELMSPTFKAVDRTKLYERNDDYGTWVDKSDDADYMKSLVESSDDLRIVGVVQADPDANGTALPPSRLYYTPALRDRLIDQASQSGIVKQQLEEPDTNVFTGRDFDDEAADSKGDFDMSSLFTIDQQALSQAFSFNPSALSNLSFDNAALSGFDMTSMPSSDLSLDLSSIDWSGMNLSSVDLSNVDLSSVDLSDLASSFPQLGEALSQLDYASILKAANGALGTSASNDIAQTASRIIQGFPVYLSAHPSATIGDYLAEPSVQTQINQVVSTVANNEAVQKAVSDEVQRQLSAKLSAQDIDAVSKAVQQRIAKAISSQIGAQLAGSMSQSLSAGLQKSLQGYISQMMTALSSQISSAVGSYMGQLSSSLSSAMNVSPEAFAKAFQFNMDQDELTRLLTSMMTTKKASYEDNLKTLGYADYAKPEQISLYPKDFNSKEKVVGILDTYNADAKAAGDDDRVVTYTDLVGALMSSVTTIIDMISYVLIAFVSISLVVSSIMIGVITYISVLERRKEIGILRSIGASKRNVSDIFNAETVIEGLIAGIMGVGVTALACIPVNAVVNSLFNVAQVAILPWQAAVVLVAISVLLTFIAGLIPASRASKADPVEALRSE</sequence>
<dbReference type="GO" id="GO:0098796">
    <property type="term" value="C:membrane protein complex"/>
    <property type="evidence" value="ECO:0007669"/>
    <property type="project" value="UniProtKB-ARBA"/>
</dbReference>
<keyword evidence="3" id="KW-1003">Cell membrane</keyword>
<keyword evidence="4 11" id="KW-0812">Transmembrane</keyword>
<dbReference type="HOGENOM" id="CLU_000604_9_0_11"/>
<dbReference type="SUPFAM" id="SSF52540">
    <property type="entry name" value="P-loop containing nucleoside triphosphate hydrolases"/>
    <property type="match status" value="1"/>
</dbReference>
<evidence type="ECO:0000256" key="11">
    <source>
        <dbReference type="SAM" id="Phobius"/>
    </source>
</evidence>
<dbReference type="PANTHER" id="PTHR42798">
    <property type="entry name" value="LIPOPROTEIN-RELEASING SYSTEM ATP-BINDING PROTEIN LOLD"/>
    <property type="match status" value="1"/>
</dbReference>
<feature type="domain" description="ABC transporter" evidence="12">
    <location>
        <begin position="2"/>
        <end position="240"/>
    </location>
</feature>
<comment type="subcellular location">
    <subcellularLocation>
        <location evidence="1">Cell inner membrane</location>
        <topology evidence="1">Multi-pass membrane protein</topology>
    </subcellularLocation>
</comment>
<dbReference type="PROSITE" id="PS00211">
    <property type="entry name" value="ABC_TRANSPORTER_1"/>
    <property type="match status" value="1"/>
</dbReference>
<evidence type="ECO:0000256" key="1">
    <source>
        <dbReference type="ARBA" id="ARBA00004429"/>
    </source>
</evidence>
<dbReference type="GO" id="GO:0016887">
    <property type="term" value="F:ATP hydrolysis activity"/>
    <property type="evidence" value="ECO:0007669"/>
    <property type="project" value="InterPro"/>
</dbReference>
<evidence type="ECO:0000256" key="3">
    <source>
        <dbReference type="ARBA" id="ARBA00022475"/>
    </source>
</evidence>
<comment type="similarity">
    <text evidence="9">Belongs to the ABC transporter superfamily. Macrolide exporter (TC 3.A.1.122) family.</text>
</comment>
<dbReference type="InterPro" id="IPR003439">
    <property type="entry name" value="ABC_transporter-like_ATP-bd"/>
</dbReference>